<dbReference type="Pfam" id="PF07045">
    <property type="entry name" value="DUF1330"/>
    <property type="match status" value="1"/>
</dbReference>
<proteinExistence type="predicted"/>
<name>A0A1M7UFD6_9BRAD</name>
<dbReference type="InterPro" id="IPR011008">
    <property type="entry name" value="Dimeric_a/b-barrel"/>
</dbReference>
<evidence type="ECO:0000259" key="1">
    <source>
        <dbReference type="Pfam" id="PF07045"/>
    </source>
</evidence>
<protein>
    <submittedName>
        <fullName evidence="2">Uncharacterized conserved protein, DUF1330 family</fullName>
    </submittedName>
</protein>
<dbReference type="InterPro" id="IPR010753">
    <property type="entry name" value="DUF1330"/>
</dbReference>
<dbReference type="Proteomes" id="UP000184096">
    <property type="component" value="Chromosome I"/>
</dbReference>
<organism evidence="2 3">
    <name type="scientific">Bradyrhizobium erythrophlei</name>
    <dbReference type="NCBI Taxonomy" id="1437360"/>
    <lineage>
        <taxon>Bacteria</taxon>
        <taxon>Pseudomonadati</taxon>
        <taxon>Pseudomonadota</taxon>
        <taxon>Alphaproteobacteria</taxon>
        <taxon>Hyphomicrobiales</taxon>
        <taxon>Nitrobacteraceae</taxon>
        <taxon>Bradyrhizobium</taxon>
    </lineage>
</organism>
<evidence type="ECO:0000313" key="3">
    <source>
        <dbReference type="Proteomes" id="UP000184096"/>
    </source>
</evidence>
<dbReference type="SUPFAM" id="SSF54909">
    <property type="entry name" value="Dimeric alpha+beta barrel"/>
    <property type="match status" value="1"/>
</dbReference>
<keyword evidence="3" id="KW-1185">Reference proteome</keyword>
<feature type="domain" description="DUF1330" evidence="1">
    <location>
        <begin position="57"/>
        <end position="150"/>
    </location>
</feature>
<sequence>MIPVVGWFPWRILATLARHIRESAMKTHYTIAMAMLAGFGLGTVAVERLHAQAKAPVYQVTEVEILDPEGYAKDYAPKASAAVKTAGGKFLAVGGKTTSFDGDPPKSRIVISQWDSIESIKAYRDSAAFKEIQPIRAKLAKVRTYAVEGIPQ</sequence>
<dbReference type="PANTHER" id="PTHR41521">
    <property type="match status" value="1"/>
</dbReference>
<gene>
    <name evidence="2" type="ORF">SAMN05444170_4888</name>
</gene>
<dbReference type="AlphaFoldDB" id="A0A1M7UFD6"/>
<accession>A0A1M7UFD6</accession>
<dbReference type="EMBL" id="LT670849">
    <property type="protein sequence ID" value="SHN81739.1"/>
    <property type="molecule type" value="Genomic_DNA"/>
</dbReference>
<dbReference type="PANTHER" id="PTHR41521:SF4">
    <property type="entry name" value="BLR0684 PROTEIN"/>
    <property type="match status" value="1"/>
</dbReference>
<dbReference type="OrthoDB" id="8239695at2"/>
<reference evidence="3" key="1">
    <citation type="submission" date="2016-11" db="EMBL/GenBank/DDBJ databases">
        <authorList>
            <person name="Varghese N."/>
            <person name="Submissions S."/>
        </authorList>
    </citation>
    <scope>NUCLEOTIDE SEQUENCE [LARGE SCALE GENOMIC DNA]</scope>
    <source>
        <strain evidence="3">GAS401</strain>
    </source>
</reference>
<evidence type="ECO:0000313" key="2">
    <source>
        <dbReference type="EMBL" id="SHN81739.1"/>
    </source>
</evidence>
<dbReference type="Gene3D" id="3.30.70.100">
    <property type="match status" value="1"/>
</dbReference>